<sequence>MLDICAQYKYNGMGSTNQYVFPSHSARTCHSIPNCTVINHNNNGCLLEYNGT</sequence>
<dbReference type="EMBL" id="BPVZ01000119">
    <property type="protein sequence ID" value="GKV36845.1"/>
    <property type="molecule type" value="Genomic_DNA"/>
</dbReference>
<dbReference type="Proteomes" id="UP001054252">
    <property type="component" value="Unassembled WGS sequence"/>
</dbReference>
<gene>
    <name evidence="1" type="ORF">SLEP1_g44933</name>
</gene>
<evidence type="ECO:0000313" key="1">
    <source>
        <dbReference type="EMBL" id="GKV36845.1"/>
    </source>
</evidence>
<proteinExistence type="predicted"/>
<evidence type="ECO:0000313" key="2">
    <source>
        <dbReference type="Proteomes" id="UP001054252"/>
    </source>
</evidence>
<reference evidence="1 2" key="1">
    <citation type="journal article" date="2021" name="Commun. Biol.">
        <title>The genome of Shorea leprosula (Dipterocarpaceae) highlights the ecological relevance of drought in aseasonal tropical rainforests.</title>
        <authorList>
            <person name="Ng K.K.S."/>
            <person name="Kobayashi M.J."/>
            <person name="Fawcett J.A."/>
            <person name="Hatakeyama M."/>
            <person name="Paape T."/>
            <person name="Ng C.H."/>
            <person name="Ang C.C."/>
            <person name="Tnah L.H."/>
            <person name="Lee C.T."/>
            <person name="Nishiyama T."/>
            <person name="Sese J."/>
            <person name="O'Brien M.J."/>
            <person name="Copetti D."/>
            <person name="Mohd Noor M.I."/>
            <person name="Ong R.C."/>
            <person name="Putra M."/>
            <person name="Sireger I.Z."/>
            <person name="Indrioko S."/>
            <person name="Kosugi Y."/>
            <person name="Izuno A."/>
            <person name="Isagi Y."/>
            <person name="Lee S.L."/>
            <person name="Shimizu K.K."/>
        </authorList>
    </citation>
    <scope>NUCLEOTIDE SEQUENCE [LARGE SCALE GENOMIC DNA]</scope>
    <source>
        <strain evidence="1">214</strain>
    </source>
</reference>
<keyword evidence="2" id="KW-1185">Reference proteome</keyword>
<protein>
    <submittedName>
        <fullName evidence="1">Uncharacterized protein</fullName>
    </submittedName>
</protein>
<organism evidence="1 2">
    <name type="scientific">Rubroshorea leprosula</name>
    <dbReference type="NCBI Taxonomy" id="152421"/>
    <lineage>
        <taxon>Eukaryota</taxon>
        <taxon>Viridiplantae</taxon>
        <taxon>Streptophyta</taxon>
        <taxon>Embryophyta</taxon>
        <taxon>Tracheophyta</taxon>
        <taxon>Spermatophyta</taxon>
        <taxon>Magnoliopsida</taxon>
        <taxon>eudicotyledons</taxon>
        <taxon>Gunneridae</taxon>
        <taxon>Pentapetalae</taxon>
        <taxon>rosids</taxon>
        <taxon>malvids</taxon>
        <taxon>Malvales</taxon>
        <taxon>Dipterocarpaceae</taxon>
        <taxon>Rubroshorea</taxon>
    </lineage>
</organism>
<comment type="caution">
    <text evidence="1">The sequence shown here is derived from an EMBL/GenBank/DDBJ whole genome shotgun (WGS) entry which is preliminary data.</text>
</comment>
<accession>A0AAV5LHJ2</accession>
<name>A0AAV5LHJ2_9ROSI</name>
<dbReference type="AlphaFoldDB" id="A0AAV5LHJ2"/>